<gene>
    <name evidence="1" type="ORF">PFRI_36030</name>
</gene>
<dbReference type="EMBL" id="MLCB01000197">
    <property type="protein sequence ID" value="OJI92174.1"/>
    <property type="molecule type" value="Genomic_DNA"/>
</dbReference>
<accession>A0A1L9NSS1</accession>
<sequence>MTKPLSKPYGDDSDQICSYEMVIYHVPNVKVGSTNDLKTRLMAQKLRPKDVEILLKVPANSASYNHIWHMEQVNARMLGLPSEHEGNRLAVNRVRTGPLGQSGTYVLTNCETGATTTVSEAGRFERKHDLYQSALSKAANPNSSTKYVTLDGVKHTVAYAEKHKGGE</sequence>
<dbReference type="Proteomes" id="UP000184514">
    <property type="component" value="Unassembled WGS sequence"/>
</dbReference>
<dbReference type="STRING" id="696762.PFRI_36030"/>
<dbReference type="AlphaFoldDB" id="A0A1L9NSS1"/>
<keyword evidence="2" id="KW-1185">Reference proteome</keyword>
<evidence type="ECO:0000313" key="2">
    <source>
        <dbReference type="Proteomes" id="UP000184514"/>
    </source>
</evidence>
<reference evidence="1 2" key="1">
    <citation type="submission" date="2016-10" db="EMBL/GenBank/DDBJ databases">
        <title>Genome sequence of Planktotalea frisia SH6-1.</title>
        <authorList>
            <person name="Poehlein A."/>
            <person name="Bakenhus I."/>
            <person name="Voget S."/>
            <person name="Brinkhoff T."/>
            <person name="Simon M."/>
        </authorList>
    </citation>
    <scope>NUCLEOTIDE SEQUENCE [LARGE SCALE GENOMIC DNA]</scope>
    <source>
        <strain evidence="1 2">SH6-1</strain>
    </source>
</reference>
<protein>
    <submittedName>
        <fullName evidence="1">Uncharacterized protein</fullName>
    </submittedName>
</protein>
<proteinExistence type="predicted"/>
<organism evidence="1 2">
    <name type="scientific">Planktotalea frisia</name>
    <dbReference type="NCBI Taxonomy" id="696762"/>
    <lineage>
        <taxon>Bacteria</taxon>
        <taxon>Pseudomonadati</taxon>
        <taxon>Pseudomonadota</taxon>
        <taxon>Alphaproteobacteria</taxon>
        <taxon>Rhodobacterales</taxon>
        <taxon>Paracoccaceae</taxon>
        <taxon>Planktotalea</taxon>
    </lineage>
</organism>
<name>A0A1L9NSS1_9RHOB</name>
<comment type="caution">
    <text evidence="1">The sequence shown here is derived from an EMBL/GenBank/DDBJ whole genome shotgun (WGS) entry which is preliminary data.</text>
</comment>
<dbReference type="RefSeq" id="WP_072632091.1">
    <property type="nucleotide sequence ID" value="NZ_MLCB01000197.1"/>
</dbReference>
<evidence type="ECO:0000313" key="1">
    <source>
        <dbReference type="EMBL" id="OJI92174.1"/>
    </source>
</evidence>
<dbReference type="OrthoDB" id="7867218at2"/>